<dbReference type="PROSITE" id="PS01153">
    <property type="entry name" value="NOL1_NOP2_SUN"/>
    <property type="match status" value="1"/>
</dbReference>
<dbReference type="PANTHER" id="PTHR22808">
    <property type="entry name" value="NCL1 YEAST -RELATED NOL1/NOP2/FMU SUN DOMAIN-CONTAINING"/>
    <property type="match status" value="1"/>
</dbReference>
<feature type="binding site" evidence="10">
    <location>
        <position position="231"/>
    </location>
    <ligand>
        <name>S-adenosyl-L-methionine</name>
        <dbReference type="ChEBI" id="CHEBI:59789"/>
    </ligand>
</feature>
<dbReference type="InterPro" id="IPR018314">
    <property type="entry name" value="RsmB/NOL1/NOP2-like_CS"/>
</dbReference>
<dbReference type="PROSITE" id="PS51686">
    <property type="entry name" value="SAM_MT_RSMB_NOP"/>
    <property type="match status" value="1"/>
</dbReference>
<dbReference type="RefSeq" id="XP_068345875.1">
    <property type="nucleotide sequence ID" value="XM_068496536.1"/>
</dbReference>
<dbReference type="PANTHER" id="PTHR22808:SF1">
    <property type="entry name" value="RNA CYTOSINE-C(5)-METHYLTRANSFERASE NSUN2-RELATED"/>
    <property type="match status" value="1"/>
</dbReference>
<evidence type="ECO:0000313" key="13">
    <source>
        <dbReference type="EMBL" id="OHS92738.1"/>
    </source>
</evidence>
<keyword evidence="7" id="KW-0819">tRNA processing</keyword>
<evidence type="ECO:0000256" key="7">
    <source>
        <dbReference type="ARBA" id="ARBA00022694"/>
    </source>
</evidence>
<dbReference type="VEuPathDB" id="TrichDB:TRFO_12281"/>
<feature type="active site" description="Nucleophile" evidence="10">
    <location>
        <position position="284"/>
    </location>
</feature>
<dbReference type="Gene3D" id="3.40.50.150">
    <property type="entry name" value="Vaccinia Virus protein VP39"/>
    <property type="match status" value="1"/>
</dbReference>
<comment type="caution">
    <text evidence="13">The sequence shown here is derived from an EMBL/GenBank/DDBJ whole genome shotgun (WGS) entry which is preliminary data.</text>
</comment>
<feature type="binding site" evidence="10">
    <location>
        <position position="187"/>
    </location>
    <ligand>
        <name>S-adenosyl-L-methionine</name>
        <dbReference type="ChEBI" id="CHEBI:59789"/>
    </ligand>
</feature>
<evidence type="ECO:0000256" key="5">
    <source>
        <dbReference type="ARBA" id="ARBA00022679"/>
    </source>
</evidence>
<feature type="domain" description="SAM-dependent MTase RsmB/NOP-type" evidence="12">
    <location>
        <begin position="51"/>
        <end position="427"/>
    </location>
</feature>
<keyword evidence="14" id="KW-1185">Reference proteome</keyword>
<evidence type="ECO:0000256" key="9">
    <source>
        <dbReference type="ARBA" id="ARBA00023242"/>
    </source>
</evidence>
<dbReference type="GO" id="GO:0030488">
    <property type="term" value="P:tRNA methylation"/>
    <property type="evidence" value="ECO:0007669"/>
    <property type="project" value="UniProtKB-ARBA"/>
</dbReference>
<gene>
    <name evidence="13" type="ORF">TRFO_12281</name>
</gene>
<keyword evidence="5 10" id="KW-0808">Transferase</keyword>
<dbReference type="GO" id="GO:0016428">
    <property type="term" value="F:tRNA (cytidine-5-)-methyltransferase activity"/>
    <property type="evidence" value="ECO:0007669"/>
    <property type="project" value="InterPro"/>
</dbReference>
<keyword evidence="8 10" id="KW-0694">RNA-binding</keyword>
<feature type="region of interest" description="Disordered" evidence="11">
    <location>
        <begin position="1"/>
        <end position="22"/>
    </location>
</feature>
<feature type="compositionally biased region" description="Low complexity" evidence="11">
    <location>
        <begin position="338"/>
        <end position="353"/>
    </location>
</feature>
<comment type="caution">
    <text evidence="10">Lacks conserved residue(s) required for the propagation of feature annotation.</text>
</comment>
<comment type="subcellular location">
    <subcellularLocation>
        <location evidence="1">Nucleus</location>
    </subcellularLocation>
</comment>
<evidence type="ECO:0000256" key="4">
    <source>
        <dbReference type="ARBA" id="ARBA00022603"/>
    </source>
</evidence>
<dbReference type="AlphaFoldDB" id="A0A1J4IZY1"/>
<dbReference type="Pfam" id="PF25376">
    <property type="entry name" value="Pre-PUA_NSUN2"/>
    <property type="match status" value="1"/>
</dbReference>
<evidence type="ECO:0000256" key="1">
    <source>
        <dbReference type="ARBA" id="ARBA00004123"/>
    </source>
</evidence>
<feature type="compositionally biased region" description="Basic and acidic residues" evidence="11">
    <location>
        <begin position="357"/>
        <end position="390"/>
    </location>
</feature>
<dbReference type="SUPFAM" id="SSF53335">
    <property type="entry name" value="S-adenosyl-L-methionine-dependent methyltransferases"/>
    <property type="match status" value="1"/>
</dbReference>
<keyword evidence="4 10" id="KW-0489">Methyltransferase</keyword>
<evidence type="ECO:0000256" key="11">
    <source>
        <dbReference type="SAM" id="MobiDB-lite"/>
    </source>
</evidence>
<feature type="compositionally biased region" description="Basic residues" evidence="11">
    <location>
        <begin position="1"/>
        <end position="11"/>
    </location>
</feature>
<dbReference type="GeneID" id="94831240"/>
<evidence type="ECO:0000256" key="2">
    <source>
        <dbReference type="ARBA" id="ARBA00007494"/>
    </source>
</evidence>
<dbReference type="GO" id="GO:0005634">
    <property type="term" value="C:nucleus"/>
    <property type="evidence" value="ECO:0007669"/>
    <property type="project" value="UniProtKB-SubCell"/>
</dbReference>
<dbReference type="Pfam" id="PF01189">
    <property type="entry name" value="Methyltr_RsmB-F"/>
    <property type="match status" value="1"/>
</dbReference>
<reference evidence="13" key="1">
    <citation type="submission" date="2016-10" db="EMBL/GenBank/DDBJ databases">
        <authorList>
            <person name="Benchimol M."/>
            <person name="Almeida L.G."/>
            <person name="Vasconcelos A.T."/>
            <person name="Perreira-Neves A."/>
            <person name="Rosa I.A."/>
            <person name="Tasca T."/>
            <person name="Bogo M.R."/>
            <person name="de Souza W."/>
        </authorList>
    </citation>
    <scope>NUCLEOTIDE SEQUENCE [LARGE SCALE GENOMIC DNA]</scope>
    <source>
        <strain evidence="13">K</strain>
    </source>
</reference>
<accession>A0A1J4IZY1</accession>
<feature type="region of interest" description="Disordered" evidence="11">
    <location>
        <begin position="336"/>
        <end position="390"/>
    </location>
</feature>
<evidence type="ECO:0000313" key="14">
    <source>
        <dbReference type="Proteomes" id="UP000179807"/>
    </source>
</evidence>
<dbReference type="PRINTS" id="PR02011">
    <property type="entry name" value="RCMTNCL1"/>
</dbReference>
<keyword evidence="6 10" id="KW-0949">S-adenosyl-L-methionine</keyword>
<evidence type="ECO:0000256" key="3">
    <source>
        <dbReference type="ARBA" id="ARBA00022555"/>
    </source>
</evidence>
<dbReference type="PRINTS" id="PR02008">
    <property type="entry name" value="RCMTFAMILY"/>
</dbReference>
<dbReference type="OrthoDB" id="6093671at2759"/>
<evidence type="ECO:0000256" key="10">
    <source>
        <dbReference type="PROSITE-ProRule" id="PRU01023"/>
    </source>
</evidence>
<name>A0A1J4IZY1_9EUKA</name>
<evidence type="ECO:0000256" key="8">
    <source>
        <dbReference type="ARBA" id="ARBA00022884"/>
    </source>
</evidence>
<dbReference type="InterPro" id="IPR023267">
    <property type="entry name" value="RCMT"/>
</dbReference>
<dbReference type="GO" id="GO:0000049">
    <property type="term" value="F:tRNA binding"/>
    <property type="evidence" value="ECO:0007669"/>
    <property type="project" value="UniProtKB-KW"/>
</dbReference>
<proteinExistence type="inferred from homology"/>
<organism evidence="13 14">
    <name type="scientific">Tritrichomonas foetus</name>
    <dbReference type="NCBI Taxonomy" id="1144522"/>
    <lineage>
        <taxon>Eukaryota</taxon>
        <taxon>Metamonada</taxon>
        <taxon>Parabasalia</taxon>
        <taxon>Tritrichomonadida</taxon>
        <taxon>Tritrichomonadidae</taxon>
        <taxon>Tritrichomonas</taxon>
    </lineage>
</organism>
<keyword evidence="3" id="KW-0820">tRNA-binding</keyword>
<dbReference type="InterPro" id="IPR057285">
    <property type="entry name" value="Pre-PUA_NSUN2"/>
</dbReference>
<keyword evidence="9" id="KW-0539">Nucleus</keyword>
<dbReference type="InterPro" id="IPR023270">
    <property type="entry name" value="RCMT_NCL1"/>
</dbReference>
<comment type="similarity">
    <text evidence="2 10">Belongs to the class I-like SAM-binding methyltransferase superfamily. RsmB/NOP family.</text>
</comment>
<evidence type="ECO:0000256" key="6">
    <source>
        <dbReference type="ARBA" id="ARBA00022691"/>
    </source>
</evidence>
<dbReference type="EMBL" id="MLAK01001470">
    <property type="protein sequence ID" value="OHS92738.1"/>
    <property type="molecule type" value="Genomic_DNA"/>
</dbReference>
<dbReference type="Proteomes" id="UP000179807">
    <property type="component" value="Unassembled WGS sequence"/>
</dbReference>
<dbReference type="InterPro" id="IPR049560">
    <property type="entry name" value="MeTrfase_RsmB-F_NOP2_cat"/>
</dbReference>
<protein>
    <submittedName>
        <fullName evidence="13">NOL1/NOP2/sun family protein</fullName>
    </submittedName>
</protein>
<dbReference type="InterPro" id="IPR029063">
    <property type="entry name" value="SAM-dependent_MTases_sf"/>
</dbReference>
<evidence type="ECO:0000259" key="12">
    <source>
        <dbReference type="PROSITE" id="PS51686"/>
    </source>
</evidence>
<feature type="binding site" evidence="10">
    <location>
        <begin position="164"/>
        <end position="170"/>
    </location>
    <ligand>
        <name>S-adenosyl-L-methionine</name>
        <dbReference type="ChEBI" id="CHEBI:59789"/>
    </ligand>
</feature>
<sequence length="635" mass="72500">MGKKSRSHQRKPSNDGNKQSNQLGNIAQEFIDFYKPILVPAQMPEEEFNLMLNYYKKPLPHVFRLSHIAPDHDRLEAELTKLFSELASQNQDFSEYHEFPKQFGRVYKMAVDKTQIRKLPEFEKFNSWLRFNTDVGNCHRQEFVSMIPPLFLDVKEDSSVLDTCAAPGSKTAQIMEMLTTGYIVANDSNAKRCHDLVHQLQRVGTHNALITCQNGAKFELGFDQFDRVLCDVPCTGDGTIRKNPESGSKWSKDPALNLHYVQKNILLRGLELLKKDGICVYSTCSMNPIEDEAVISEVATELGLDKFEIVDCSKLYPDLKRHPGLTKWPEIAAELAQSETNPETTTNPESKPNSESAPEKGENAENAGKGEKQETEKKGRPFEKKSPKELLAEVHTESKIPGIEHCMRFYPQDHDSGGFFVAVLRKVSEFDRKTEPKPAKELKEAAFHPLEKVSQKCLDEIYRMYALENVKQSQFFVRDEKKVNKVYYMSEKIAELVNKYGSEALHTVSAGVTVFNYKSYAKKSPEVPYVSQEGIKVVFAKATRRKYALTPQEMYMLLKAGATGLQISKFDEERQKIFEDKPRNASIFYVDGTKFMYSGHLAKFSLTLYLKKDLLQNEIKQLTAQFPEIKVDNEE</sequence>
<dbReference type="InterPro" id="IPR001678">
    <property type="entry name" value="MeTrfase_RsmB-F_NOP2_dom"/>
</dbReference>